<gene>
    <name evidence="2" type="ORF">GCM10020369_15970</name>
</gene>
<dbReference type="EMBL" id="BAAAYN010000010">
    <property type="protein sequence ID" value="GAA3384819.1"/>
    <property type="molecule type" value="Genomic_DNA"/>
</dbReference>
<sequence length="70" mass="7259">MEIPAAFLIARSADAHRMSEARLDGPVAARPTLFARAGRALAGVARRRSASGRAPRRASRAAEVSGCATA</sequence>
<accession>A0ABP6SUE3</accession>
<protein>
    <submittedName>
        <fullName evidence="2">Uncharacterized protein</fullName>
    </submittedName>
</protein>
<dbReference type="Proteomes" id="UP001501676">
    <property type="component" value="Unassembled WGS sequence"/>
</dbReference>
<evidence type="ECO:0000313" key="3">
    <source>
        <dbReference type="Proteomes" id="UP001501676"/>
    </source>
</evidence>
<evidence type="ECO:0000256" key="1">
    <source>
        <dbReference type="SAM" id="MobiDB-lite"/>
    </source>
</evidence>
<evidence type="ECO:0000313" key="2">
    <source>
        <dbReference type="EMBL" id="GAA3384819.1"/>
    </source>
</evidence>
<comment type="caution">
    <text evidence="2">The sequence shown here is derived from an EMBL/GenBank/DDBJ whole genome shotgun (WGS) entry which is preliminary data.</text>
</comment>
<reference evidence="3" key="1">
    <citation type="journal article" date="2019" name="Int. J. Syst. Evol. Microbiol.">
        <title>The Global Catalogue of Microorganisms (GCM) 10K type strain sequencing project: providing services to taxonomists for standard genome sequencing and annotation.</title>
        <authorList>
            <consortium name="The Broad Institute Genomics Platform"/>
            <consortium name="The Broad Institute Genome Sequencing Center for Infectious Disease"/>
            <person name="Wu L."/>
            <person name="Ma J."/>
        </authorList>
    </citation>
    <scope>NUCLEOTIDE SEQUENCE [LARGE SCALE GENOMIC DNA]</scope>
    <source>
        <strain evidence="3">JCM 9458</strain>
    </source>
</reference>
<feature type="region of interest" description="Disordered" evidence="1">
    <location>
        <begin position="46"/>
        <end position="70"/>
    </location>
</feature>
<organism evidence="2 3">
    <name type="scientific">Cryptosporangium minutisporangium</name>
    <dbReference type="NCBI Taxonomy" id="113569"/>
    <lineage>
        <taxon>Bacteria</taxon>
        <taxon>Bacillati</taxon>
        <taxon>Actinomycetota</taxon>
        <taxon>Actinomycetes</taxon>
        <taxon>Cryptosporangiales</taxon>
        <taxon>Cryptosporangiaceae</taxon>
        <taxon>Cryptosporangium</taxon>
    </lineage>
</organism>
<name>A0ABP6SUE3_9ACTN</name>
<keyword evidence="3" id="KW-1185">Reference proteome</keyword>
<proteinExistence type="predicted"/>
<feature type="compositionally biased region" description="Basic residues" evidence="1">
    <location>
        <begin position="46"/>
        <end position="59"/>
    </location>
</feature>